<keyword evidence="1" id="KW-1133">Transmembrane helix</keyword>
<dbReference type="FunCoup" id="B4M3U1">
    <property type="interactions" value="1"/>
</dbReference>
<evidence type="ECO:0000256" key="1">
    <source>
        <dbReference type="SAM" id="Phobius"/>
    </source>
</evidence>
<name>B4M3U1_DROVI</name>
<keyword evidence="1" id="KW-0812">Transmembrane</keyword>
<keyword evidence="4" id="KW-1185">Reference proteome</keyword>
<dbReference type="PANTHER" id="PTHR12459">
    <property type="entry name" value="TRANSMEMBRANE PROTEIN 135-RELATED"/>
    <property type="match status" value="1"/>
</dbReference>
<dbReference type="Proteomes" id="UP000008792">
    <property type="component" value="Unassembled WGS sequence"/>
</dbReference>
<reference evidence="2" key="3">
    <citation type="submission" date="2008-06" db="EMBL/GenBank/DDBJ databases">
        <authorList>
            <consortium name="FlyBase"/>
        </authorList>
    </citation>
    <scope>NUCLEOTIDE SEQUENCE</scope>
    <source>
        <strain evidence="2">TSC#15010-1051.87</strain>
    </source>
</reference>
<evidence type="ECO:0000313" key="4">
    <source>
        <dbReference type="Proteomes" id="UP000008792"/>
    </source>
</evidence>
<protein>
    <submittedName>
        <fullName evidence="2">Uncharacterized protein, isoform A</fullName>
    </submittedName>
    <submittedName>
        <fullName evidence="3">Uncharacterized protein, isoform B</fullName>
    </submittedName>
</protein>
<organism evidence="2 4">
    <name type="scientific">Drosophila virilis</name>
    <name type="common">Fruit fly</name>
    <dbReference type="NCBI Taxonomy" id="7244"/>
    <lineage>
        <taxon>Eukaryota</taxon>
        <taxon>Metazoa</taxon>
        <taxon>Ecdysozoa</taxon>
        <taxon>Arthropoda</taxon>
        <taxon>Hexapoda</taxon>
        <taxon>Insecta</taxon>
        <taxon>Pterygota</taxon>
        <taxon>Neoptera</taxon>
        <taxon>Endopterygota</taxon>
        <taxon>Diptera</taxon>
        <taxon>Brachycera</taxon>
        <taxon>Muscomorpha</taxon>
        <taxon>Ephydroidea</taxon>
        <taxon>Drosophilidae</taxon>
        <taxon>Drosophila</taxon>
    </lineage>
</organism>
<reference evidence="2 4" key="1">
    <citation type="journal article" date="2007" name="Nature">
        <title>Evolution of genes and genomes on the Drosophila phylogeny.</title>
        <authorList>
            <consortium name="Drosophila 12 Genomes Consortium"/>
            <person name="Clark A.G."/>
            <person name="Eisen M.B."/>
            <person name="Smith D.R."/>
            <person name="Bergman C.M."/>
            <person name="Oliver B."/>
            <person name="Markow T.A."/>
            <person name="Kaufman T.C."/>
            <person name="Kellis M."/>
            <person name="Gelbart W."/>
            <person name="Iyer V.N."/>
            <person name="Pollard D.A."/>
            <person name="Sackton T.B."/>
            <person name="Larracuente A.M."/>
            <person name="Singh N.D."/>
            <person name="Abad J.P."/>
            <person name="Abt D.N."/>
            <person name="Adryan B."/>
            <person name="Aguade M."/>
            <person name="Akashi H."/>
            <person name="Anderson W.W."/>
            <person name="Aquadro C.F."/>
            <person name="Ardell D.H."/>
            <person name="Arguello R."/>
            <person name="Artieri C.G."/>
            <person name="Barbash D.A."/>
            <person name="Barker D."/>
            <person name="Barsanti P."/>
            <person name="Batterham P."/>
            <person name="Batzoglou S."/>
            <person name="Begun D."/>
            <person name="Bhutkar A."/>
            <person name="Blanco E."/>
            <person name="Bosak S.A."/>
            <person name="Bradley R.K."/>
            <person name="Brand A.D."/>
            <person name="Brent M.R."/>
            <person name="Brooks A.N."/>
            <person name="Brown R.H."/>
            <person name="Butlin R.K."/>
            <person name="Caggese C."/>
            <person name="Calvi B.R."/>
            <person name="Bernardo de Carvalho A."/>
            <person name="Caspi A."/>
            <person name="Castrezana S."/>
            <person name="Celniker S.E."/>
            <person name="Chang J.L."/>
            <person name="Chapple C."/>
            <person name="Chatterji S."/>
            <person name="Chinwalla A."/>
            <person name="Civetta A."/>
            <person name="Clifton S.W."/>
            <person name="Comeron J.M."/>
            <person name="Costello J.C."/>
            <person name="Coyne J.A."/>
            <person name="Daub J."/>
            <person name="David R.G."/>
            <person name="Delcher A.L."/>
            <person name="Delehaunty K."/>
            <person name="Do C.B."/>
            <person name="Ebling H."/>
            <person name="Edwards K."/>
            <person name="Eickbush T."/>
            <person name="Evans J.D."/>
            <person name="Filipski A."/>
            <person name="Findeiss S."/>
            <person name="Freyhult E."/>
            <person name="Fulton L."/>
            <person name="Fulton R."/>
            <person name="Garcia A.C."/>
            <person name="Gardiner A."/>
            <person name="Garfield D.A."/>
            <person name="Garvin B.E."/>
            <person name="Gibson G."/>
            <person name="Gilbert D."/>
            <person name="Gnerre S."/>
            <person name="Godfrey J."/>
            <person name="Good R."/>
            <person name="Gotea V."/>
            <person name="Gravely B."/>
            <person name="Greenberg A.J."/>
            <person name="Griffiths-Jones S."/>
            <person name="Gross S."/>
            <person name="Guigo R."/>
            <person name="Gustafson E.A."/>
            <person name="Haerty W."/>
            <person name="Hahn M.W."/>
            <person name="Halligan D.L."/>
            <person name="Halpern A.L."/>
            <person name="Halter G.M."/>
            <person name="Han M.V."/>
            <person name="Heger A."/>
            <person name="Hillier L."/>
            <person name="Hinrichs A.S."/>
            <person name="Holmes I."/>
            <person name="Hoskins R.A."/>
            <person name="Hubisz M.J."/>
            <person name="Hultmark D."/>
            <person name="Huntley M.A."/>
            <person name="Jaffe D.B."/>
            <person name="Jagadeeshan S."/>
            <person name="Jeck W.R."/>
            <person name="Johnson J."/>
            <person name="Jones C.D."/>
            <person name="Jordan W.C."/>
            <person name="Karpen G.H."/>
            <person name="Kataoka E."/>
            <person name="Keightley P.D."/>
            <person name="Kheradpour P."/>
            <person name="Kirkness E.F."/>
            <person name="Koerich L.B."/>
            <person name="Kristiansen K."/>
            <person name="Kudrna D."/>
            <person name="Kulathinal R.J."/>
            <person name="Kumar S."/>
            <person name="Kwok R."/>
            <person name="Lander E."/>
            <person name="Langley C.H."/>
            <person name="Lapoint R."/>
            <person name="Lazzaro B.P."/>
            <person name="Lee S.J."/>
            <person name="Levesque L."/>
            <person name="Li R."/>
            <person name="Lin C.F."/>
            <person name="Lin M.F."/>
            <person name="Lindblad-Toh K."/>
            <person name="Llopart A."/>
            <person name="Long M."/>
            <person name="Low L."/>
            <person name="Lozovsky E."/>
            <person name="Lu J."/>
            <person name="Luo M."/>
            <person name="Machado C.A."/>
            <person name="Makalowski W."/>
            <person name="Marzo M."/>
            <person name="Matsuda M."/>
            <person name="Matzkin L."/>
            <person name="McAllister B."/>
            <person name="McBride C.S."/>
            <person name="McKernan B."/>
            <person name="McKernan K."/>
            <person name="Mendez-Lago M."/>
            <person name="Minx P."/>
            <person name="Mollenhauer M.U."/>
            <person name="Montooth K."/>
            <person name="Mount S.M."/>
            <person name="Mu X."/>
            <person name="Myers E."/>
            <person name="Negre B."/>
            <person name="Newfeld S."/>
            <person name="Nielsen R."/>
            <person name="Noor M.A."/>
            <person name="O'Grady P."/>
            <person name="Pachter L."/>
            <person name="Papaceit M."/>
            <person name="Parisi M.J."/>
            <person name="Parisi M."/>
            <person name="Parts L."/>
            <person name="Pedersen J.S."/>
            <person name="Pesole G."/>
            <person name="Phillippy A.M."/>
            <person name="Ponting C.P."/>
            <person name="Pop M."/>
            <person name="Porcelli D."/>
            <person name="Powell J.R."/>
            <person name="Prohaska S."/>
            <person name="Pruitt K."/>
            <person name="Puig M."/>
            <person name="Quesneville H."/>
            <person name="Ram K.R."/>
            <person name="Rand D."/>
            <person name="Rasmussen M.D."/>
            <person name="Reed L.K."/>
            <person name="Reenan R."/>
            <person name="Reily A."/>
            <person name="Remington K.A."/>
            <person name="Rieger T.T."/>
            <person name="Ritchie M.G."/>
            <person name="Robin C."/>
            <person name="Rogers Y.H."/>
            <person name="Rohde C."/>
            <person name="Rozas J."/>
            <person name="Rubenfield M.J."/>
            <person name="Ruiz A."/>
            <person name="Russo S."/>
            <person name="Salzberg S.L."/>
            <person name="Sanchez-Gracia A."/>
            <person name="Saranga D.J."/>
            <person name="Sato H."/>
            <person name="Schaeffer S.W."/>
            <person name="Schatz M.C."/>
            <person name="Schlenke T."/>
            <person name="Schwartz R."/>
            <person name="Segarra C."/>
            <person name="Singh R.S."/>
            <person name="Sirot L."/>
            <person name="Sirota M."/>
            <person name="Sisneros N.B."/>
            <person name="Smith C.D."/>
            <person name="Smith T.F."/>
            <person name="Spieth J."/>
            <person name="Stage D.E."/>
            <person name="Stark A."/>
            <person name="Stephan W."/>
            <person name="Strausberg R.L."/>
            <person name="Strempel S."/>
            <person name="Sturgill D."/>
            <person name="Sutton G."/>
            <person name="Sutton G.G."/>
            <person name="Tao W."/>
            <person name="Teichmann S."/>
            <person name="Tobari Y.N."/>
            <person name="Tomimura Y."/>
            <person name="Tsolas J.M."/>
            <person name="Valente V.L."/>
            <person name="Venter E."/>
            <person name="Venter J.C."/>
            <person name="Vicario S."/>
            <person name="Vieira F.G."/>
            <person name="Vilella A.J."/>
            <person name="Villasante A."/>
            <person name="Walenz B."/>
            <person name="Wang J."/>
            <person name="Wasserman M."/>
            <person name="Watts T."/>
            <person name="Wilson D."/>
            <person name="Wilson R.K."/>
            <person name="Wing R.A."/>
            <person name="Wolfner M.F."/>
            <person name="Wong A."/>
            <person name="Wong G.K."/>
            <person name="Wu C.I."/>
            <person name="Wu G."/>
            <person name="Yamamoto D."/>
            <person name="Yang H.P."/>
            <person name="Yang S.P."/>
            <person name="Yorke J.A."/>
            <person name="Yoshida K."/>
            <person name="Zdobnov E."/>
            <person name="Zhang P."/>
            <person name="Zhang Y."/>
            <person name="Zimin A.V."/>
            <person name="Baldwin J."/>
            <person name="Abdouelleil A."/>
            <person name="Abdulkadir J."/>
            <person name="Abebe A."/>
            <person name="Abera B."/>
            <person name="Abreu J."/>
            <person name="Acer S.C."/>
            <person name="Aftuck L."/>
            <person name="Alexander A."/>
            <person name="An P."/>
            <person name="Anderson E."/>
            <person name="Anderson S."/>
            <person name="Arachi H."/>
            <person name="Azer M."/>
            <person name="Bachantsang P."/>
            <person name="Barry A."/>
            <person name="Bayul T."/>
            <person name="Berlin A."/>
            <person name="Bessette D."/>
            <person name="Bloom T."/>
            <person name="Blye J."/>
            <person name="Boguslavskiy L."/>
            <person name="Bonnet C."/>
            <person name="Boukhgalter B."/>
            <person name="Bourzgui I."/>
            <person name="Brown A."/>
            <person name="Cahill P."/>
            <person name="Channer S."/>
            <person name="Cheshatsang Y."/>
            <person name="Chuda L."/>
            <person name="Citroen M."/>
            <person name="Collymore A."/>
            <person name="Cooke P."/>
            <person name="Costello M."/>
            <person name="D'Aco K."/>
            <person name="Daza R."/>
            <person name="De Haan G."/>
            <person name="DeGray S."/>
            <person name="DeMaso C."/>
            <person name="Dhargay N."/>
            <person name="Dooley K."/>
            <person name="Dooley E."/>
            <person name="Doricent M."/>
            <person name="Dorje P."/>
            <person name="Dorjee K."/>
            <person name="Dupes A."/>
            <person name="Elong R."/>
            <person name="Falk J."/>
            <person name="Farina A."/>
            <person name="Faro S."/>
            <person name="Ferguson D."/>
            <person name="Fisher S."/>
            <person name="Foley C.D."/>
            <person name="Franke A."/>
            <person name="Friedrich D."/>
            <person name="Gadbois L."/>
            <person name="Gearin G."/>
            <person name="Gearin C.R."/>
            <person name="Giannoukos G."/>
            <person name="Goode T."/>
            <person name="Graham J."/>
            <person name="Grandbois E."/>
            <person name="Grewal S."/>
            <person name="Gyaltsen K."/>
            <person name="Hafez N."/>
            <person name="Hagos B."/>
            <person name="Hall J."/>
            <person name="Henson C."/>
            <person name="Hollinger A."/>
            <person name="Honan T."/>
            <person name="Huard M.D."/>
            <person name="Hughes L."/>
            <person name="Hurhula B."/>
            <person name="Husby M.E."/>
            <person name="Kamat A."/>
            <person name="Kanga B."/>
            <person name="Kashin S."/>
            <person name="Khazanovich D."/>
            <person name="Kisner P."/>
            <person name="Lance K."/>
            <person name="Lara M."/>
            <person name="Lee W."/>
            <person name="Lennon N."/>
            <person name="Letendre F."/>
            <person name="LeVine R."/>
            <person name="Lipovsky A."/>
            <person name="Liu X."/>
            <person name="Liu J."/>
            <person name="Liu S."/>
            <person name="Lokyitsang T."/>
            <person name="Lokyitsang Y."/>
            <person name="Lubonja R."/>
            <person name="Lui A."/>
            <person name="MacDonald P."/>
            <person name="Magnisalis V."/>
            <person name="Maru K."/>
            <person name="Matthews C."/>
            <person name="McCusker W."/>
            <person name="McDonough S."/>
            <person name="Mehta T."/>
            <person name="Meldrim J."/>
            <person name="Meneus L."/>
            <person name="Mihai O."/>
            <person name="Mihalev A."/>
            <person name="Mihova T."/>
            <person name="Mittelman R."/>
            <person name="Mlenga V."/>
            <person name="Montmayeur A."/>
            <person name="Mulrain L."/>
            <person name="Navidi A."/>
            <person name="Naylor J."/>
            <person name="Negash T."/>
            <person name="Nguyen T."/>
            <person name="Nguyen N."/>
            <person name="Nicol R."/>
            <person name="Norbu C."/>
            <person name="Norbu N."/>
            <person name="Novod N."/>
            <person name="O'Neill B."/>
            <person name="Osman S."/>
            <person name="Markiewicz E."/>
            <person name="Oyono O.L."/>
            <person name="Patti C."/>
            <person name="Phunkhang P."/>
            <person name="Pierre F."/>
            <person name="Priest M."/>
            <person name="Raghuraman S."/>
            <person name="Rege F."/>
            <person name="Reyes R."/>
            <person name="Rise C."/>
            <person name="Rogov P."/>
            <person name="Ross K."/>
            <person name="Ryan E."/>
            <person name="Settipalli S."/>
            <person name="Shea T."/>
            <person name="Sherpa N."/>
            <person name="Shi L."/>
            <person name="Shih D."/>
            <person name="Sparrow T."/>
            <person name="Spaulding J."/>
            <person name="Stalker J."/>
            <person name="Stange-Thomann N."/>
            <person name="Stavropoulos S."/>
            <person name="Stone C."/>
            <person name="Strader C."/>
            <person name="Tesfaye S."/>
            <person name="Thomson T."/>
            <person name="Thoulutsang Y."/>
            <person name="Thoulutsang D."/>
            <person name="Topham K."/>
            <person name="Topping I."/>
            <person name="Tsamla T."/>
            <person name="Vassiliev H."/>
            <person name="Vo A."/>
            <person name="Wangchuk T."/>
            <person name="Wangdi T."/>
            <person name="Weiand M."/>
            <person name="Wilkinson J."/>
            <person name="Wilson A."/>
            <person name="Yadav S."/>
            <person name="Young G."/>
            <person name="Yu Q."/>
            <person name="Zembek L."/>
            <person name="Zhong D."/>
            <person name="Zimmer A."/>
            <person name="Zwirko Z."/>
            <person name="Jaffe D.B."/>
            <person name="Alvarez P."/>
            <person name="Brockman W."/>
            <person name="Butler J."/>
            <person name="Chin C."/>
            <person name="Gnerre S."/>
            <person name="Grabherr M."/>
            <person name="Kleber M."/>
            <person name="Mauceli E."/>
            <person name="MacCallum I."/>
        </authorList>
    </citation>
    <scope>NUCLEOTIDE SEQUENCE [LARGE SCALE GENOMIC DNA]</scope>
    <source>
        <strain evidence="2">TSC#15010-1051.87</strain>
        <strain evidence="4">Tucson 15010-1051.87</strain>
    </source>
</reference>
<dbReference type="STRING" id="7244.B4M3U1"/>
<dbReference type="InterPro" id="IPR026749">
    <property type="entry name" value="Tmem135"/>
</dbReference>
<sequence length="388" mass="44838">MVSPSKLFGPPINRLHCGHILHSLPDQSCTEALFWNLYRNHVSSAKYYLPVLLFPLIFNWRRQTKRRLWATVKNYLETTHFVSAINAFTIYLLCIFRRLNGRYIYLYTPFIPCYLASQLTWWAPPKVLQFYVTGVTHAAMEAVLRQLDVSLVHSRPAQTLIFMLCSLVVLRQQQAHGYSGFWFIKPARMPLDYNEWSAERRLKQALMELRTYLGIGLGLDVLNAVLRMELKKLNFKSTGFMLGYMALYKLVQCVLAGRLELRYTNLLAAFLSGGSLVLFNRKPLSFMCLAVVTAIQVLWQQLCSVDAKHNRLLADVQRIPWAKLLIPPNLAYLLHSMIFQRHVVNGLAKSFINSTCDKNVQRVYSFLNLPVETIMNTVYELPVTSFLF</sequence>
<dbReference type="HOGENOM" id="CLU_714277_0_0_1"/>
<dbReference type="PANTHER" id="PTHR12459:SF15">
    <property type="entry name" value="TRANSMEMBRANE PROTEIN 135"/>
    <property type="match status" value="1"/>
</dbReference>
<dbReference type="OrthoDB" id="291792at2759"/>
<feature type="transmembrane region" description="Helical" evidence="1">
    <location>
        <begin position="103"/>
        <end position="123"/>
    </location>
</feature>
<dbReference type="eggNOG" id="ENOG502RTNC">
    <property type="taxonomic scope" value="Eukaryota"/>
</dbReference>
<keyword evidence="1" id="KW-0472">Membrane</keyword>
<evidence type="ECO:0000313" key="3">
    <source>
        <dbReference type="EMBL" id="KRF78780.1"/>
    </source>
</evidence>
<dbReference type="EMBL" id="CH940652">
    <property type="protein sequence ID" value="EDW59302.2"/>
    <property type="molecule type" value="Genomic_DNA"/>
</dbReference>
<accession>B4M3U1</accession>
<evidence type="ECO:0000313" key="2">
    <source>
        <dbReference type="EMBL" id="EDW59302.2"/>
    </source>
</evidence>
<dbReference type="AlphaFoldDB" id="B4M3U1"/>
<gene>
    <name evidence="2" type="primary">Dvir\GJ10357</name>
    <name evidence="2" type="ORF">Dvir_GJ10357</name>
</gene>
<proteinExistence type="predicted"/>
<feature type="transmembrane region" description="Helical" evidence="1">
    <location>
        <begin position="78"/>
        <end position="96"/>
    </location>
</feature>
<dbReference type="EMBL" id="CH940652">
    <property type="protein sequence ID" value="KRF78780.1"/>
    <property type="molecule type" value="Genomic_DNA"/>
</dbReference>
<dbReference type="InParanoid" id="B4M3U1"/>
<dbReference type="KEGG" id="dvi:6632890"/>
<reference evidence="2" key="2">
    <citation type="journal article" date="2008" name="Bioinformatics">
        <title>Assembly reconciliation.</title>
        <authorList>
            <person name="Zimin A.V."/>
            <person name="Smith D.R."/>
            <person name="Sutton G."/>
            <person name="Yorke J.A."/>
        </authorList>
    </citation>
    <scope>NUCLEOTIDE SEQUENCE</scope>
    <source>
        <strain evidence="2">TSC#15010-1051.87</strain>
    </source>
</reference>